<organism evidence="1 2">
    <name type="scientific">Trichonephila inaurata madagascariensis</name>
    <dbReference type="NCBI Taxonomy" id="2747483"/>
    <lineage>
        <taxon>Eukaryota</taxon>
        <taxon>Metazoa</taxon>
        <taxon>Ecdysozoa</taxon>
        <taxon>Arthropoda</taxon>
        <taxon>Chelicerata</taxon>
        <taxon>Arachnida</taxon>
        <taxon>Araneae</taxon>
        <taxon>Araneomorphae</taxon>
        <taxon>Entelegynae</taxon>
        <taxon>Araneoidea</taxon>
        <taxon>Nephilidae</taxon>
        <taxon>Trichonephila</taxon>
        <taxon>Trichonephila inaurata</taxon>
    </lineage>
</organism>
<proteinExistence type="predicted"/>
<gene>
    <name evidence="1" type="ORF">TNIN_183351</name>
</gene>
<accession>A0A8X6K2A9</accession>
<reference evidence="1" key="1">
    <citation type="submission" date="2020-08" db="EMBL/GenBank/DDBJ databases">
        <title>Multicomponent nature underlies the extraordinary mechanical properties of spider dragline silk.</title>
        <authorList>
            <person name="Kono N."/>
            <person name="Nakamura H."/>
            <person name="Mori M."/>
            <person name="Yoshida Y."/>
            <person name="Ohtoshi R."/>
            <person name="Malay A.D."/>
            <person name="Moran D.A.P."/>
            <person name="Tomita M."/>
            <person name="Numata K."/>
            <person name="Arakawa K."/>
        </authorList>
    </citation>
    <scope>NUCLEOTIDE SEQUENCE</scope>
</reference>
<comment type="caution">
    <text evidence="1">The sequence shown here is derived from an EMBL/GenBank/DDBJ whole genome shotgun (WGS) entry which is preliminary data.</text>
</comment>
<name>A0A8X6K2A9_9ARAC</name>
<evidence type="ECO:0000313" key="1">
    <source>
        <dbReference type="EMBL" id="GFS57139.1"/>
    </source>
</evidence>
<dbReference type="EMBL" id="BMAV01027197">
    <property type="protein sequence ID" value="GFS57139.1"/>
    <property type="molecule type" value="Genomic_DNA"/>
</dbReference>
<dbReference type="Proteomes" id="UP000886998">
    <property type="component" value="Unassembled WGS sequence"/>
</dbReference>
<evidence type="ECO:0000313" key="2">
    <source>
        <dbReference type="Proteomes" id="UP000886998"/>
    </source>
</evidence>
<sequence>MRLGKSSIASALGVFFSLHPIPLSNIFCLRYLVFAPAGLAIWPILSRTGKTELGREGVSTSEHLGEFKFIQIFGSSVVYRKEHFTFFIFYADFKNGPRGENHLRKRT</sequence>
<dbReference type="AlphaFoldDB" id="A0A8X6K2A9"/>
<protein>
    <submittedName>
        <fullName evidence="1">Uncharacterized protein</fullName>
    </submittedName>
</protein>
<keyword evidence="2" id="KW-1185">Reference proteome</keyword>